<dbReference type="PANTHER" id="PTHR10468:SF0">
    <property type="entry name" value="ALPHA-1,3-MANNOSYL-GLYCOPROTEIN 2-BETA-N-ACETYLGLUCOSAMINYLTRANSFERASE"/>
    <property type="match status" value="1"/>
</dbReference>
<proteinExistence type="inferred from homology"/>
<evidence type="ECO:0000256" key="9">
    <source>
        <dbReference type="ARBA" id="ARBA00022989"/>
    </source>
</evidence>
<evidence type="ECO:0000313" key="18">
    <source>
        <dbReference type="EMBL" id="ESO10940.1"/>
    </source>
</evidence>
<dbReference type="InterPro" id="IPR004139">
    <property type="entry name" value="Glyco_trans_13"/>
</dbReference>
<dbReference type="RefSeq" id="XP_009011209.1">
    <property type="nucleotide sequence ID" value="XM_009012961.1"/>
</dbReference>
<keyword evidence="5" id="KW-0808">Transferase</keyword>
<dbReference type="InterPro" id="IPR029044">
    <property type="entry name" value="Nucleotide-diphossugar_trans"/>
</dbReference>
<reference evidence="20" key="1">
    <citation type="submission" date="2012-12" db="EMBL/GenBank/DDBJ databases">
        <authorList>
            <person name="Hellsten U."/>
            <person name="Grimwood J."/>
            <person name="Chapman J.A."/>
            <person name="Shapiro H."/>
            <person name="Aerts A."/>
            <person name="Otillar R.P."/>
            <person name="Terry A.Y."/>
            <person name="Boore J.L."/>
            <person name="Simakov O."/>
            <person name="Marletaz F."/>
            <person name="Cho S.-J."/>
            <person name="Edsinger-Gonzales E."/>
            <person name="Havlak P."/>
            <person name="Kuo D.-H."/>
            <person name="Larsson T."/>
            <person name="Lv J."/>
            <person name="Arendt D."/>
            <person name="Savage R."/>
            <person name="Osoegawa K."/>
            <person name="de Jong P."/>
            <person name="Lindberg D.R."/>
            <person name="Seaver E.C."/>
            <person name="Weisblat D.A."/>
            <person name="Putnam N.H."/>
            <person name="Grigoriev I.V."/>
            <person name="Rokhsar D.S."/>
        </authorList>
    </citation>
    <scope>NUCLEOTIDE SEQUENCE</scope>
</reference>
<evidence type="ECO:0000256" key="14">
    <source>
        <dbReference type="ARBA" id="ARBA00038949"/>
    </source>
</evidence>
<keyword evidence="12 17" id="KW-0464">Manganese</keyword>
<dbReference type="GO" id="GO:0030145">
    <property type="term" value="F:manganese ion binding"/>
    <property type="evidence" value="ECO:0007669"/>
    <property type="project" value="UniProtKB-UniRule"/>
</dbReference>
<comment type="pathway">
    <text evidence="2 17">Protein modification; protein glycosylation.</text>
</comment>
<evidence type="ECO:0000256" key="13">
    <source>
        <dbReference type="ARBA" id="ARBA00037706"/>
    </source>
</evidence>
<dbReference type="Gene3D" id="3.90.550.10">
    <property type="entry name" value="Spore Coat Polysaccharide Biosynthesis Protein SpsA, Chain A"/>
    <property type="match status" value="1"/>
</dbReference>
<dbReference type="GO" id="GO:0005794">
    <property type="term" value="C:Golgi apparatus"/>
    <property type="evidence" value="ECO:0000318"/>
    <property type="project" value="GO_Central"/>
</dbReference>
<keyword evidence="7 17" id="KW-0479">Metal-binding</keyword>
<dbReference type="Pfam" id="PF03071">
    <property type="entry name" value="GNT-I"/>
    <property type="match status" value="1"/>
</dbReference>
<dbReference type="UniPathway" id="UPA00378"/>
<comment type="subcellular location">
    <subcellularLocation>
        <location evidence="1 17">Golgi apparatus membrane</location>
        <topology evidence="1 17">Single-pass type II membrane protein</topology>
    </subcellularLocation>
</comment>
<evidence type="ECO:0000256" key="6">
    <source>
        <dbReference type="ARBA" id="ARBA00022692"/>
    </source>
</evidence>
<dbReference type="EMBL" id="KB095858">
    <property type="protein sequence ID" value="ESO10940.1"/>
    <property type="molecule type" value="Genomic_DNA"/>
</dbReference>
<keyword evidence="20" id="KW-1185">Reference proteome</keyword>
<dbReference type="EMBL" id="AMQM01002784">
    <property type="status" value="NOT_ANNOTATED_CDS"/>
    <property type="molecule type" value="Genomic_DNA"/>
</dbReference>
<dbReference type="CTD" id="20214690"/>
<keyword evidence="8 17" id="KW-0735">Signal-anchor</keyword>
<dbReference type="EC" id="2.4.1.101" evidence="14 17"/>
<gene>
    <name evidence="19" type="primary">20214690</name>
    <name evidence="18" type="ORF">HELRODRAFT_72024</name>
</gene>
<accession>T1G0U2</accession>
<dbReference type="PANTHER" id="PTHR10468">
    <property type="entry name" value="PROTEIN O-LINKED-MANNOSE BETA-1,2-N-ACETYLGLUCOSAMINYLTRANSFERASE 1/ALPHA-1,3-MANNOSYL-GLYCOPROTEIN 2-BETA-N-ACETYLGLUCOSAMINYLTRANSFERASE"/>
    <property type="match status" value="1"/>
</dbReference>
<sequence length="371" mass="43459">MKIFTPVFPTYPIRRNPIPYPKYPIPVLVLACNRIGVKRSLDAIIKYRPSSTLFPLIVSQDCDDEPTKKIILSYEGVVYLKQPNQTEYNLPAKKKKLQGYFRLSRHYKWALNQVFIKFNYNSCIIVEDDLEISPDFFEYLIATKPLLEKDPTLYCVSAWNDNGVKAATNVKRYDLILRTDFFPGLGWLMLKPLWLELEPKWPEAFWDDWLRSPEIRMGRSCLRPEVSRVFNFGEQGVSRGLHYKTHLVHIVKNEKFVNFRRYDLKSLMFDSFSESLLRTAYSSALTTSDKLEGDISKKPNIKSFRIKYTNKDNFKTLAKKLSIMADTLVCIHLSVRFFYLPACFFISLSVEFSVCLSYFALFVFLFVFLFV</sequence>
<evidence type="ECO:0000256" key="5">
    <source>
        <dbReference type="ARBA" id="ARBA00022679"/>
    </source>
</evidence>
<dbReference type="InterPro" id="IPR052261">
    <property type="entry name" value="Glycosyltransferase_13"/>
</dbReference>
<evidence type="ECO:0000256" key="4">
    <source>
        <dbReference type="ARBA" id="ARBA00022676"/>
    </source>
</evidence>
<dbReference type="KEGG" id="hro:HELRODRAFT_72024"/>
<dbReference type="GO" id="GO:0000139">
    <property type="term" value="C:Golgi membrane"/>
    <property type="evidence" value="ECO:0007669"/>
    <property type="project" value="UniProtKB-SubCell"/>
</dbReference>
<evidence type="ECO:0000256" key="17">
    <source>
        <dbReference type="RuleBase" id="RU368119"/>
    </source>
</evidence>
<evidence type="ECO:0000256" key="3">
    <source>
        <dbReference type="ARBA" id="ARBA00006492"/>
    </source>
</evidence>
<evidence type="ECO:0000256" key="11">
    <source>
        <dbReference type="ARBA" id="ARBA00023136"/>
    </source>
</evidence>
<evidence type="ECO:0000256" key="16">
    <source>
        <dbReference type="ARBA" id="ARBA00049421"/>
    </source>
</evidence>
<dbReference type="SUPFAM" id="SSF53448">
    <property type="entry name" value="Nucleotide-diphospho-sugar transferases"/>
    <property type="match status" value="1"/>
</dbReference>
<comment type="function">
    <text evidence="13 17">Initiates complex N-linked carbohydrate formation. Essential for the conversion of high-mannose to hybrid and complex N-glycans.</text>
</comment>
<comment type="catalytic activity">
    <reaction evidence="16 17">
        <text>N(4)-(alpha-D-Man-(1-&gt;3)-[alpha-D-Man-(1-&gt;3)-[alpha-D-Man-(1-&gt;6)]-alpha-D-Man-(1-&gt;6)]-beta-D-Man-(1-&gt;4)-beta-D-GlcNAc-(1-&gt;4)-beta-D-GlcNAc)-L-asparaginyl-[protein] (N-glucan mannose isomer 5A1,2) + UDP-N-acetyl-alpha-D-glucosamine = N(4)-{beta-D-GlcNAc-(1-&gt;2)-alpha-D-Man-(1-&gt;3)-[alpha-D-Man-(1-&gt;3)-[alpha-D-Man-(1-&gt;6)]-alpha-D-Man-(1-&gt;6)]-beta-D-Man-(1-&gt;4)-beta-D-GlcNAc-(1-&gt;4)-beta-D-GlcNAc}-L-asparaginyl-[protein] + UDP + H(+)</text>
        <dbReference type="Rhea" id="RHEA:11456"/>
        <dbReference type="Rhea" id="RHEA-COMP:14367"/>
        <dbReference type="Rhea" id="RHEA-COMP:14368"/>
        <dbReference type="ChEBI" id="CHEBI:15378"/>
        <dbReference type="ChEBI" id="CHEBI:57705"/>
        <dbReference type="ChEBI" id="CHEBI:58223"/>
        <dbReference type="ChEBI" id="CHEBI:59087"/>
        <dbReference type="ChEBI" id="CHEBI:60625"/>
        <dbReference type="EC" id="2.4.1.101"/>
    </reaction>
</comment>
<dbReference type="OrthoDB" id="440755at2759"/>
<evidence type="ECO:0000256" key="12">
    <source>
        <dbReference type="ARBA" id="ARBA00023211"/>
    </source>
</evidence>
<reference evidence="19" key="3">
    <citation type="submission" date="2015-06" db="UniProtKB">
        <authorList>
            <consortium name="EnsemblMetazoa"/>
        </authorList>
    </citation>
    <scope>IDENTIFICATION</scope>
</reference>
<name>T1G0U2_HELRO</name>
<comment type="cofactor">
    <cofactor evidence="17">
        <name>Mn(2+)</name>
        <dbReference type="ChEBI" id="CHEBI:29035"/>
    </cofactor>
    <text evidence="17">The cofactor is mostly bound to the substrate.</text>
</comment>
<evidence type="ECO:0000256" key="2">
    <source>
        <dbReference type="ARBA" id="ARBA00004922"/>
    </source>
</evidence>
<feature type="transmembrane region" description="Helical" evidence="17">
    <location>
        <begin position="345"/>
        <end position="370"/>
    </location>
</feature>
<keyword evidence="9 17" id="KW-1133">Transmembrane helix</keyword>
<dbReference type="EnsemblMetazoa" id="HelroT72024">
    <property type="protein sequence ID" value="HelroP72024"/>
    <property type="gene ID" value="HelroG72024"/>
</dbReference>
<keyword evidence="6 17" id="KW-0812">Transmembrane</keyword>
<dbReference type="eggNOG" id="KOG1413">
    <property type="taxonomic scope" value="Eukaryota"/>
</dbReference>
<protein>
    <recommendedName>
        <fullName evidence="14 17">Alpha-1,3-mannosyl-glycoprotein 2-beta-N-acetylglucosaminyltransferase</fullName>
        <shortName evidence="17">GNT-I</shortName>
        <shortName evidence="17">GlcNAc-T I</shortName>
        <ecNumber evidence="14 17">2.4.1.101</ecNumber>
    </recommendedName>
    <alternativeName>
        <fullName evidence="15 17">N-glycosyl-oligosaccharide-glycoprotein N-acetylglucosaminyltransferase I</fullName>
    </alternativeName>
</protein>
<dbReference type="FunFam" id="3.90.550.10:FF:000252">
    <property type="entry name" value="Protein O-linked-mannose beta-1,2-N-acetylglucosaminyltransferase 1"/>
    <property type="match status" value="1"/>
</dbReference>
<evidence type="ECO:0000256" key="1">
    <source>
        <dbReference type="ARBA" id="ARBA00004323"/>
    </source>
</evidence>
<keyword evidence="10 17" id="KW-0333">Golgi apparatus</keyword>
<dbReference type="STRING" id="6412.T1G0U2"/>
<dbReference type="GO" id="GO:0006487">
    <property type="term" value="P:protein N-linked glycosylation"/>
    <property type="evidence" value="ECO:0000318"/>
    <property type="project" value="GO_Central"/>
</dbReference>
<dbReference type="GeneID" id="20214690"/>
<reference evidence="18 20" key="2">
    <citation type="journal article" date="2013" name="Nature">
        <title>Insights into bilaterian evolution from three spiralian genomes.</title>
        <authorList>
            <person name="Simakov O."/>
            <person name="Marletaz F."/>
            <person name="Cho S.J."/>
            <person name="Edsinger-Gonzales E."/>
            <person name="Havlak P."/>
            <person name="Hellsten U."/>
            <person name="Kuo D.H."/>
            <person name="Larsson T."/>
            <person name="Lv J."/>
            <person name="Arendt D."/>
            <person name="Savage R."/>
            <person name="Osoegawa K."/>
            <person name="de Jong P."/>
            <person name="Grimwood J."/>
            <person name="Chapman J.A."/>
            <person name="Shapiro H."/>
            <person name="Aerts A."/>
            <person name="Otillar R.P."/>
            <person name="Terry A.Y."/>
            <person name="Boore J.L."/>
            <person name="Grigoriev I.V."/>
            <person name="Lindberg D.R."/>
            <person name="Seaver E.C."/>
            <person name="Weisblat D.A."/>
            <person name="Putnam N.H."/>
            <person name="Rokhsar D.S."/>
        </authorList>
    </citation>
    <scope>NUCLEOTIDE SEQUENCE</scope>
</reference>
<dbReference type="HOGENOM" id="CLU_022150_2_1_1"/>
<dbReference type="AlphaFoldDB" id="T1G0U2"/>
<dbReference type="Proteomes" id="UP000015101">
    <property type="component" value="Unassembled WGS sequence"/>
</dbReference>
<dbReference type="GO" id="GO:0003827">
    <property type="term" value="F:alpha-1,3-mannosylglycoprotein 2-beta-N-acetylglucosaminyltransferase activity"/>
    <property type="evidence" value="ECO:0000318"/>
    <property type="project" value="GO_Central"/>
</dbReference>
<dbReference type="InParanoid" id="T1G0U2"/>
<evidence type="ECO:0000256" key="10">
    <source>
        <dbReference type="ARBA" id="ARBA00023034"/>
    </source>
</evidence>
<evidence type="ECO:0000256" key="8">
    <source>
        <dbReference type="ARBA" id="ARBA00022968"/>
    </source>
</evidence>
<keyword evidence="11 17" id="KW-0472">Membrane</keyword>
<evidence type="ECO:0000313" key="19">
    <source>
        <dbReference type="EnsemblMetazoa" id="HelroP72024"/>
    </source>
</evidence>
<keyword evidence="4 17" id="KW-0328">Glycosyltransferase</keyword>
<comment type="similarity">
    <text evidence="3 17">Belongs to the glycosyltransferase 13 family.</text>
</comment>
<evidence type="ECO:0000256" key="15">
    <source>
        <dbReference type="ARBA" id="ARBA00041712"/>
    </source>
</evidence>
<evidence type="ECO:0000256" key="7">
    <source>
        <dbReference type="ARBA" id="ARBA00022723"/>
    </source>
</evidence>
<organism evidence="19 20">
    <name type="scientific">Helobdella robusta</name>
    <name type="common">Californian leech</name>
    <dbReference type="NCBI Taxonomy" id="6412"/>
    <lineage>
        <taxon>Eukaryota</taxon>
        <taxon>Metazoa</taxon>
        <taxon>Spiralia</taxon>
        <taxon>Lophotrochozoa</taxon>
        <taxon>Annelida</taxon>
        <taxon>Clitellata</taxon>
        <taxon>Hirudinea</taxon>
        <taxon>Rhynchobdellida</taxon>
        <taxon>Glossiphoniidae</taxon>
        <taxon>Helobdella</taxon>
    </lineage>
</organism>
<evidence type="ECO:0000313" key="20">
    <source>
        <dbReference type="Proteomes" id="UP000015101"/>
    </source>
</evidence>